<accession>A0A164U536</accession>
<name>A0A164U536_9AGAM</name>
<dbReference type="AlphaFoldDB" id="A0A164U536"/>
<gene>
    <name evidence="1" type="ORF">SISNIDRAFT_89518</name>
</gene>
<evidence type="ECO:0000313" key="1">
    <source>
        <dbReference type="EMBL" id="KZS92927.1"/>
    </source>
</evidence>
<keyword evidence="2" id="KW-1185">Reference proteome</keyword>
<proteinExistence type="predicted"/>
<sequence length="206" mass="22883">MSPVAVARKTTAMSTCGTPLVEEVEQAISTISNYSVVQAKDSATHPALEESVDVLIRFLERATLKFVPARSSVTPTESIIFQLLQTFFLQHLFELRAEFHDLAISENASSSVVFCWVDLVLGYVSEAVLELLSSSPPLLSAEANATLNVQQKNTRLRAIAQLPRQPLERYSFVPYFQHLVPSLSAITFVSCLWKFGITKPIFGRHL</sequence>
<reference evidence="1 2" key="1">
    <citation type="journal article" date="2016" name="Mol. Biol. Evol.">
        <title>Comparative Genomics of Early-Diverging Mushroom-Forming Fungi Provides Insights into the Origins of Lignocellulose Decay Capabilities.</title>
        <authorList>
            <person name="Nagy L.G."/>
            <person name="Riley R."/>
            <person name="Tritt A."/>
            <person name="Adam C."/>
            <person name="Daum C."/>
            <person name="Floudas D."/>
            <person name="Sun H."/>
            <person name="Yadav J.S."/>
            <person name="Pangilinan J."/>
            <person name="Larsson K.H."/>
            <person name="Matsuura K."/>
            <person name="Barry K."/>
            <person name="Labutti K."/>
            <person name="Kuo R."/>
            <person name="Ohm R.A."/>
            <person name="Bhattacharya S.S."/>
            <person name="Shirouzu T."/>
            <person name="Yoshinaga Y."/>
            <person name="Martin F.M."/>
            <person name="Grigoriev I.V."/>
            <person name="Hibbett D.S."/>
        </authorList>
    </citation>
    <scope>NUCLEOTIDE SEQUENCE [LARGE SCALE GENOMIC DNA]</scope>
    <source>
        <strain evidence="1 2">HHB9708</strain>
    </source>
</reference>
<organism evidence="1 2">
    <name type="scientific">Sistotremastrum niveocremeum HHB9708</name>
    <dbReference type="NCBI Taxonomy" id="1314777"/>
    <lineage>
        <taxon>Eukaryota</taxon>
        <taxon>Fungi</taxon>
        <taxon>Dikarya</taxon>
        <taxon>Basidiomycota</taxon>
        <taxon>Agaricomycotina</taxon>
        <taxon>Agaricomycetes</taxon>
        <taxon>Sistotremastrales</taxon>
        <taxon>Sistotremastraceae</taxon>
        <taxon>Sertulicium</taxon>
        <taxon>Sertulicium niveocremeum</taxon>
    </lineage>
</organism>
<dbReference type="Proteomes" id="UP000076722">
    <property type="component" value="Unassembled WGS sequence"/>
</dbReference>
<protein>
    <submittedName>
        <fullName evidence="1">Uncharacterized protein</fullName>
    </submittedName>
</protein>
<dbReference type="EMBL" id="KV419408">
    <property type="protein sequence ID" value="KZS92927.1"/>
    <property type="molecule type" value="Genomic_DNA"/>
</dbReference>
<evidence type="ECO:0000313" key="2">
    <source>
        <dbReference type="Proteomes" id="UP000076722"/>
    </source>
</evidence>